<name>A0ABS0E127_9GAMM</name>
<dbReference type="SMART" id="SM00862">
    <property type="entry name" value="Trans_reg_C"/>
    <property type="match status" value="1"/>
</dbReference>
<dbReference type="PROSITE" id="PS51755">
    <property type="entry name" value="OMPR_PHOB"/>
    <property type="match status" value="1"/>
</dbReference>
<reference evidence="5 6" key="1">
    <citation type="submission" date="2020-11" db="EMBL/GenBank/DDBJ databases">
        <title>Taxonomic investigation of Rahnella strains.</title>
        <authorList>
            <person name="Lee S.D."/>
        </authorList>
    </citation>
    <scope>NUCLEOTIDE SEQUENCE [LARGE SCALE GENOMIC DNA]</scope>
    <source>
        <strain evidence="5 6">SAP-17</strain>
    </source>
</reference>
<keyword evidence="3" id="KW-0472">Membrane</keyword>
<comment type="caution">
    <text evidence="5">The sequence shown here is derived from an EMBL/GenBank/DDBJ whole genome shotgun (WGS) entry which is preliminary data.</text>
</comment>
<dbReference type="RefSeq" id="WP_195812871.1">
    <property type="nucleotide sequence ID" value="NZ_JADOBI010000001.1"/>
</dbReference>
<organism evidence="5 6">
    <name type="scientific">Rahnella laticis</name>
    <dbReference type="NCBI Taxonomy" id="2787622"/>
    <lineage>
        <taxon>Bacteria</taxon>
        <taxon>Pseudomonadati</taxon>
        <taxon>Pseudomonadota</taxon>
        <taxon>Gammaproteobacteria</taxon>
        <taxon>Enterobacterales</taxon>
        <taxon>Yersiniaceae</taxon>
        <taxon>Rahnella</taxon>
    </lineage>
</organism>
<evidence type="ECO:0000259" key="4">
    <source>
        <dbReference type="PROSITE" id="PS51755"/>
    </source>
</evidence>
<keyword evidence="6" id="KW-1185">Reference proteome</keyword>
<evidence type="ECO:0000256" key="2">
    <source>
        <dbReference type="PROSITE-ProRule" id="PRU01091"/>
    </source>
</evidence>
<evidence type="ECO:0000256" key="3">
    <source>
        <dbReference type="SAM" id="Phobius"/>
    </source>
</evidence>
<keyword evidence="3" id="KW-1133">Transmembrane helix</keyword>
<feature type="domain" description="OmpR/PhoB-type" evidence="4">
    <location>
        <begin position="1"/>
        <end position="103"/>
    </location>
</feature>
<dbReference type="Proteomes" id="UP000636811">
    <property type="component" value="Unassembled WGS sequence"/>
</dbReference>
<dbReference type="InterPro" id="IPR036388">
    <property type="entry name" value="WH-like_DNA-bd_sf"/>
</dbReference>
<protein>
    <submittedName>
        <fullName evidence="5">Winged helix-turn-helix domain-containing protein</fullName>
    </submittedName>
</protein>
<keyword evidence="3" id="KW-0812">Transmembrane</keyword>
<gene>
    <name evidence="5" type="ORF">IV433_00505</name>
</gene>
<feature type="DNA-binding region" description="OmpR/PhoB-type" evidence="2">
    <location>
        <begin position="1"/>
        <end position="103"/>
    </location>
</feature>
<evidence type="ECO:0000313" key="6">
    <source>
        <dbReference type="Proteomes" id="UP000636811"/>
    </source>
</evidence>
<dbReference type="Gene3D" id="1.10.10.10">
    <property type="entry name" value="Winged helix-like DNA-binding domain superfamily/Winged helix DNA-binding domain"/>
    <property type="match status" value="1"/>
</dbReference>
<dbReference type="SUPFAM" id="SSF46894">
    <property type="entry name" value="C-terminal effector domain of the bipartite response regulators"/>
    <property type="match status" value="1"/>
</dbReference>
<dbReference type="EMBL" id="JADOBI010000001">
    <property type="protein sequence ID" value="MBF7977883.1"/>
    <property type="molecule type" value="Genomic_DNA"/>
</dbReference>
<dbReference type="Pfam" id="PF00486">
    <property type="entry name" value="Trans_reg_C"/>
    <property type="match status" value="1"/>
</dbReference>
<evidence type="ECO:0000256" key="1">
    <source>
        <dbReference type="ARBA" id="ARBA00023125"/>
    </source>
</evidence>
<accession>A0ABS0E127</accession>
<dbReference type="InterPro" id="IPR016032">
    <property type="entry name" value="Sig_transdc_resp-reg_C-effctor"/>
</dbReference>
<dbReference type="InterPro" id="IPR001867">
    <property type="entry name" value="OmpR/PhoB-type_DNA-bd"/>
</dbReference>
<proteinExistence type="predicted"/>
<keyword evidence="1 2" id="KW-0238">DNA-binding</keyword>
<feature type="transmembrane region" description="Helical" evidence="3">
    <location>
        <begin position="131"/>
        <end position="152"/>
    </location>
</feature>
<sequence>MKFIIDKKLVFDTDENVIYHFEENEKSLHISAIATRLFMEILINPSGVTRDYLLKKVWSEHGLKPSSNNLNNHMSMLRKAVFNVSNNENYITTLPKKGFVFNRRYAVERIESDEINNSPPVVVFRKNKKKYLRALVVLPYVMTLVFACLFILSSDKTHYYLIGKDIFFKYKLCDFKPLKEIPFNKKPQAIAIVEDAIKNNNIDCETDGFDVYFYLKNRNVFTKGSTGEFDSFSFCKRENNGDYSYCRNIKSAWDD</sequence>
<evidence type="ECO:0000313" key="5">
    <source>
        <dbReference type="EMBL" id="MBF7977883.1"/>
    </source>
</evidence>